<evidence type="ECO:0000313" key="3">
    <source>
        <dbReference type="Proteomes" id="UP000000238"/>
    </source>
</evidence>
<evidence type="ECO:0000256" key="1">
    <source>
        <dbReference type="SAM" id="Phobius"/>
    </source>
</evidence>
<feature type="transmembrane region" description="Helical" evidence="1">
    <location>
        <begin position="6"/>
        <end position="22"/>
    </location>
</feature>
<dbReference type="RefSeq" id="WP_011396273.1">
    <property type="nucleotide sequence ID" value="NC_007645.1"/>
</dbReference>
<dbReference type="KEGG" id="hch:HCH_02390"/>
<feature type="transmembrane region" description="Helical" evidence="1">
    <location>
        <begin position="419"/>
        <end position="440"/>
    </location>
</feature>
<name>Q2SJH0_HAHCH</name>
<reference evidence="2 3" key="1">
    <citation type="journal article" date="2005" name="Nucleic Acids Res.">
        <title>Genomic blueprint of Hahella chejuensis, a marine microbe producing an algicidal agent.</title>
        <authorList>
            <person name="Jeong H."/>
            <person name="Yim J.H."/>
            <person name="Lee C."/>
            <person name="Choi S.-H."/>
            <person name="Park Y.K."/>
            <person name="Yoon S.H."/>
            <person name="Hur C.-G."/>
            <person name="Kang H.-Y."/>
            <person name="Kim D."/>
            <person name="Lee H.H."/>
            <person name="Park K.H."/>
            <person name="Park S.-H."/>
            <person name="Park H.-S."/>
            <person name="Lee H.K."/>
            <person name="Oh T.K."/>
            <person name="Kim J.F."/>
        </authorList>
    </citation>
    <scope>NUCLEOTIDE SEQUENCE [LARGE SCALE GENOMIC DNA]</scope>
    <source>
        <strain evidence="2 3">KCTC 2396</strain>
    </source>
</reference>
<dbReference type="STRING" id="349521.HCH_02390"/>
<feature type="transmembrane region" description="Helical" evidence="1">
    <location>
        <begin position="111"/>
        <end position="130"/>
    </location>
</feature>
<evidence type="ECO:0000313" key="2">
    <source>
        <dbReference type="EMBL" id="ABC29204.1"/>
    </source>
</evidence>
<feature type="transmembrane region" description="Helical" evidence="1">
    <location>
        <begin position="362"/>
        <end position="384"/>
    </location>
</feature>
<proteinExistence type="predicted"/>
<sequence length="469" mass="52397">MLLAFLATSCALIVGLWLYDTYRVGISKSCLNHFWFFSLLWIIYFPFRGVLIDQGIISLQVTRDWQESDLVTSLFVASLFWIFVLIGYLSLKGANRDLSVKGGPRIQFSSFKILLLVGLAWAFLFSRVIHEGVFVPFHGNEQNEMRTGGGHIFLFSELYSNAFFSYICIFLIYKKKPASDGAFLLVVSAVLLTSLAMTVALASRRIISMTIFVLAVCFVVRRGKGTFLAPALILSSIFLAPLLHTLRYTDPYLLISDDVSVWKIILNTFVLRNFLTSLSSSFEGIDHLAAFLEKSDLNQLLFGVDGGMAWVFNLLLGAVPRAIWSSKPEIYGSISEQQFLYPWMYENGSATTTLPSSFVVDFIFGMGIFVGLLISFFMGRLFKVLYIKMWMLEENYAGKAISIFILANLFNIVRGGTGFAQPLIIFLIASVIVLGAGRVFRESKSIIKAVLNFNGDSLKSDAGNGLTIR</sequence>
<dbReference type="Proteomes" id="UP000000238">
    <property type="component" value="Chromosome"/>
</dbReference>
<dbReference type="EMBL" id="CP000155">
    <property type="protein sequence ID" value="ABC29204.1"/>
    <property type="molecule type" value="Genomic_DNA"/>
</dbReference>
<keyword evidence="3" id="KW-1185">Reference proteome</keyword>
<feature type="transmembrane region" description="Helical" evidence="1">
    <location>
        <begin position="71"/>
        <end position="91"/>
    </location>
</feature>
<feature type="transmembrane region" description="Helical" evidence="1">
    <location>
        <begin position="396"/>
        <end position="413"/>
    </location>
</feature>
<feature type="transmembrane region" description="Helical" evidence="1">
    <location>
        <begin position="150"/>
        <end position="173"/>
    </location>
</feature>
<keyword evidence="1" id="KW-1133">Transmembrane helix</keyword>
<feature type="transmembrane region" description="Helical" evidence="1">
    <location>
        <begin position="227"/>
        <end position="244"/>
    </location>
</feature>
<feature type="transmembrane region" description="Helical" evidence="1">
    <location>
        <begin position="182"/>
        <end position="199"/>
    </location>
</feature>
<gene>
    <name evidence="2" type="ordered locus">HCH_02390</name>
</gene>
<organism evidence="2 3">
    <name type="scientific">Hahella chejuensis (strain KCTC 2396)</name>
    <dbReference type="NCBI Taxonomy" id="349521"/>
    <lineage>
        <taxon>Bacteria</taxon>
        <taxon>Pseudomonadati</taxon>
        <taxon>Pseudomonadota</taxon>
        <taxon>Gammaproteobacteria</taxon>
        <taxon>Oceanospirillales</taxon>
        <taxon>Hahellaceae</taxon>
        <taxon>Hahella</taxon>
    </lineage>
</organism>
<dbReference type="HOGENOM" id="CLU_582359_0_0_6"/>
<keyword evidence="1" id="KW-0472">Membrane</keyword>
<dbReference type="OrthoDB" id="9086628at2"/>
<dbReference type="AlphaFoldDB" id="Q2SJH0"/>
<accession>Q2SJH0</accession>
<keyword evidence="1" id="KW-0812">Transmembrane</keyword>
<evidence type="ECO:0008006" key="4">
    <source>
        <dbReference type="Google" id="ProtNLM"/>
    </source>
</evidence>
<protein>
    <recommendedName>
        <fullName evidence="4">Oligosaccharide repeat unit polymerase</fullName>
    </recommendedName>
</protein>
<feature type="transmembrane region" description="Helical" evidence="1">
    <location>
        <begin position="34"/>
        <end position="51"/>
    </location>
</feature>